<dbReference type="PROSITE" id="PS51352">
    <property type="entry name" value="THIOREDOXIN_2"/>
    <property type="match status" value="1"/>
</dbReference>
<name>A0ABT7ZWW7_9FLAO</name>
<gene>
    <name evidence="3" type="ORF">QMA06_12260</name>
</gene>
<dbReference type="SUPFAM" id="SSF52833">
    <property type="entry name" value="Thioredoxin-like"/>
    <property type="match status" value="1"/>
</dbReference>
<dbReference type="Pfam" id="PF00578">
    <property type="entry name" value="AhpC-TSA"/>
    <property type="match status" value="1"/>
</dbReference>
<evidence type="ECO:0000313" key="3">
    <source>
        <dbReference type="EMBL" id="MDN3493497.1"/>
    </source>
</evidence>
<protein>
    <submittedName>
        <fullName evidence="3">TlpA disulfide reductase family protein</fullName>
    </submittedName>
</protein>
<dbReference type="PANTHER" id="PTHR42852">
    <property type="entry name" value="THIOL:DISULFIDE INTERCHANGE PROTEIN DSBE"/>
    <property type="match status" value="1"/>
</dbReference>
<reference evidence="3 4" key="1">
    <citation type="journal article" date="2023" name="Int. J. Syst. Evol. Microbiol.">
        <title>Winogradskyella bathintestinalis sp. nov., isolated from the intestine of the deep-sea loosejaw dragonfish, Malacosteus niger.</title>
        <authorList>
            <person name="Uniacke-Lowe S."/>
            <person name="Johnson C.N."/>
            <person name="Stanton C."/>
            <person name="Hill C."/>
            <person name="Ross P."/>
        </authorList>
    </citation>
    <scope>NUCLEOTIDE SEQUENCE [LARGE SCALE GENOMIC DNA]</scope>
    <source>
        <strain evidence="3 4">APC 3343</strain>
    </source>
</reference>
<dbReference type="InterPro" id="IPR050553">
    <property type="entry name" value="Thioredoxin_ResA/DsbE_sf"/>
</dbReference>
<evidence type="ECO:0000313" key="4">
    <source>
        <dbReference type="Proteomes" id="UP001231197"/>
    </source>
</evidence>
<dbReference type="InterPro" id="IPR036249">
    <property type="entry name" value="Thioredoxin-like_sf"/>
</dbReference>
<accession>A0ABT7ZWW7</accession>
<dbReference type="CDD" id="cd02966">
    <property type="entry name" value="TlpA_like_family"/>
    <property type="match status" value="1"/>
</dbReference>
<dbReference type="InterPro" id="IPR011990">
    <property type="entry name" value="TPR-like_helical_dom_sf"/>
</dbReference>
<dbReference type="InterPro" id="IPR000866">
    <property type="entry name" value="AhpC/TSA"/>
</dbReference>
<dbReference type="PROSITE" id="PS00194">
    <property type="entry name" value="THIOREDOXIN_1"/>
    <property type="match status" value="1"/>
</dbReference>
<evidence type="ECO:0000259" key="2">
    <source>
        <dbReference type="PROSITE" id="PS51352"/>
    </source>
</evidence>
<dbReference type="RefSeq" id="WP_290207157.1">
    <property type="nucleotide sequence ID" value="NZ_JASDDK010000004.1"/>
</dbReference>
<feature type="domain" description="Thioredoxin" evidence="2">
    <location>
        <begin position="481"/>
        <end position="635"/>
    </location>
</feature>
<dbReference type="PANTHER" id="PTHR42852:SF17">
    <property type="entry name" value="THIOREDOXIN-LIKE PROTEIN HI_1115"/>
    <property type="match status" value="1"/>
</dbReference>
<proteinExistence type="predicted"/>
<keyword evidence="1" id="KW-0676">Redox-active center</keyword>
<dbReference type="InterPro" id="IPR017937">
    <property type="entry name" value="Thioredoxin_CS"/>
</dbReference>
<dbReference type="Gene3D" id="1.25.40.10">
    <property type="entry name" value="Tetratricopeptide repeat domain"/>
    <property type="match status" value="1"/>
</dbReference>
<sequence>MKKIAIYTILSFSLFWACKNEGKVDKTTSKTIGLLSISKAKPQPGETIEITYKNDNVTEAFYQYLVNTKNYPADIDLESNGREHTGSIKIPDSAQAIAFVFKTGDDYEANNEKGYIIPLYNTDGAQISGSNAAAALYSVRNGNYEGIKADKNEVADILKADLNNDPNLKKDWEKIYLQLAYENNKVEGKKLIDSYLEDINMKTDKFEKDYVNMIEFYSTIGQKSKSDSIKTMVIEKFPKGKTASYESVLAFYDESDIDKQEAHFEKYLEANSKMSNWVSNMATNLATYHFDNGNMENFEKYASHIDNKTNRASMLNNLAWSMAEKGESLDKAEKLSKTSLDLITDLQKEPTDKPEYFTQKQYEKNLRSSYKMYADTYAFILFKQGNIKEAITYQEKAHDPESSDAEANARYISYLMADDQYESVIDKAEKILKLGNGNDDIKSAFKTAYLKMNPNSNDVEMKLEDLKKEGYNKSVEEIKAKLIDEEAPQFTLKNTEGQDITLADLKGKVVILDFWATWCGPCKASFPGMQKVVTKYKDDENVELLFVDTFESGENREQLVEDFIAKNNYDFHVVYDNEIKDSRDFEVAKKYEVDGIPTKVIIGPNGKINFKSVGYSGSIDKLISEMDIMIDILKS</sequence>
<dbReference type="InterPro" id="IPR013766">
    <property type="entry name" value="Thioredoxin_domain"/>
</dbReference>
<comment type="caution">
    <text evidence="3">The sequence shown here is derived from an EMBL/GenBank/DDBJ whole genome shotgun (WGS) entry which is preliminary data.</text>
</comment>
<keyword evidence="4" id="KW-1185">Reference proteome</keyword>
<dbReference type="SUPFAM" id="SSF48452">
    <property type="entry name" value="TPR-like"/>
    <property type="match status" value="1"/>
</dbReference>
<dbReference type="Gene3D" id="3.40.30.10">
    <property type="entry name" value="Glutaredoxin"/>
    <property type="match status" value="1"/>
</dbReference>
<dbReference type="Proteomes" id="UP001231197">
    <property type="component" value="Unassembled WGS sequence"/>
</dbReference>
<evidence type="ECO:0000256" key="1">
    <source>
        <dbReference type="ARBA" id="ARBA00023284"/>
    </source>
</evidence>
<dbReference type="EMBL" id="JASDDK010000004">
    <property type="protein sequence ID" value="MDN3493497.1"/>
    <property type="molecule type" value="Genomic_DNA"/>
</dbReference>
<organism evidence="3 4">
    <name type="scientific">Winogradskyella bathintestinalis</name>
    <dbReference type="NCBI Taxonomy" id="3035208"/>
    <lineage>
        <taxon>Bacteria</taxon>
        <taxon>Pseudomonadati</taxon>
        <taxon>Bacteroidota</taxon>
        <taxon>Flavobacteriia</taxon>
        <taxon>Flavobacteriales</taxon>
        <taxon>Flavobacteriaceae</taxon>
        <taxon>Winogradskyella</taxon>
    </lineage>
</organism>